<comment type="caution">
    <text evidence="8">The sequence shown here is derived from an EMBL/GenBank/DDBJ whole genome shotgun (WGS) entry which is preliminary data.</text>
</comment>
<dbReference type="Pfam" id="PF00664">
    <property type="entry name" value="ABC_membrane"/>
    <property type="match status" value="1"/>
</dbReference>
<feature type="transmembrane region" description="Helical" evidence="5">
    <location>
        <begin position="147"/>
        <end position="165"/>
    </location>
</feature>
<organism evidence="8 9">
    <name type="scientific">Arthrobacter terrae</name>
    <dbReference type="NCBI Taxonomy" id="2935737"/>
    <lineage>
        <taxon>Bacteria</taxon>
        <taxon>Bacillati</taxon>
        <taxon>Actinomycetota</taxon>
        <taxon>Actinomycetes</taxon>
        <taxon>Micrococcales</taxon>
        <taxon>Micrococcaceae</taxon>
        <taxon>Arthrobacter</taxon>
    </lineage>
</organism>
<dbReference type="InterPro" id="IPR039421">
    <property type="entry name" value="Type_1_exporter"/>
</dbReference>
<keyword evidence="2 5" id="KW-0812">Transmembrane</keyword>
<feature type="transmembrane region" description="Helical" evidence="5">
    <location>
        <begin position="260"/>
        <end position="279"/>
    </location>
</feature>
<evidence type="ECO:0000313" key="8">
    <source>
        <dbReference type="EMBL" id="MBG0741339.1"/>
    </source>
</evidence>
<dbReference type="GO" id="GO:0005886">
    <property type="term" value="C:plasma membrane"/>
    <property type="evidence" value="ECO:0007669"/>
    <property type="project" value="UniProtKB-SubCell"/>
</dbReference>
<feature type="domain" description="ABC transmembrane type-1" evidence="7">
    <location>
        <begin position="34"/>
        <end position="314"/>
    </location>
</feature>
<evidence type="ECO:0000256" key="4">
    <source>
        <dbReference type="ARBA" id="ARBA00023136"/>
    </source>
</evidence>
<evidence type="ECO:0000259" key="7">
    <source>
        <dbReference type="PROSITE" id="PS50929"/>
    </source>
</evidence>
<dbReference type="PROSITE" id="PS00211">
    <property type="entry name" value="ABC_TRANSPORTER_1"/>
    <property type="match status" value="1"/>
</dbReference>
<keyword evidence="3 5" id="KW-1133">Transmembrane helix</keyword>
<dbReference type="GO" id="GO:0005524">
    <property type="term" value="F:ATP binding"/>
    <property type="evidence" value="ECO:0007669"/>
    <property type="project" value="UniProtKB-KW"/>
</dbReference>
<dbReference type="Gene3D" id="1.20.1560.10">
    <property type="entry name" value="ABC transporter type 1, transmembrane domain"/>
    <property type="match status" value="1"/>
</dbReference>
<dbReference type="SUPFAM" id="SSF90123">
    <property type="entry name" value="ABC transporter transmembrane region"/>
    <property type="match status" value="1"/>
</dbReference>
<dbReference type="InterPro" id="IPR027417">
    <property type="entry name" value="P-loop_NTPase"/>
</dbReference>
<sequence length="571" mass="60977">MRTFPYPVATGPDVRSPLRYLWWLARQQWASLTAGMVFGSVWMLSQALVPLVLGKALDQGILGGDFAALLAWTGVLLLLAVIQSVFAVLRHRISVSNWLQAAFRSIQLVGHKITYSGDALPRKFSTGEVVSTAASDATRIGQIYDTFARLTGSVLSYIVVTVLVAQISLTLGITVLVGVPACCAMLLFIIRPLQSRQRAQREESGKMTAVGADTVAGLRVLRGIGGEHIFVGRYKKRSQATRQTGNDVARSLATLEATQLLVTGGFAVLFTWLGASLAVTGQISPGQLVSLYGFAVFLVTPVRSVAQAVSSAIRAVVGARKIINVLGTDSAVRTPTDPEPAPQAAASLYDTASSVEIAPGLLTAVVSGNPADSAALAERLGRFDDDTLSTTPVLWGQSALHRVPLEQVRRRIVFSEADPQLFTGTLREGLDPQHKHDDADVLAALDAASALDILEGVEEGLDHQVTERGRSFSGGQRQRLALARALLTEAQTLLLVEPTSAVDAHTEARIAVRLAAARGQGRTTVVVTASPLMLGAMDHVVFLRDQTMAAAGTHRELLENSDYRDVVIRGE</sequence>
<evidence type="ECO:0000256" key="3">
    <source>
        <dbReference type="ARBA" id="ARBA00022989"/>
    </source>
</evidence>
<dbReference type="RefSeq" id="WP_196398273.1">
    <property type="nucleotide sequence ID" value="NZ_JADNYM010000028.1"/>
</dbReference>
<dbReference type="EMBL" id="JADNYM010000028">
    <property type="protein sequence ID" value="MBG0741339.1"/>
    <property type="molecule type" value="Genomic_DNA"/>
</dbReference>
<evidence type="ECO:0000313" key="9">
    <source>
        <dbReference type="Proteomes" id="UP000655366"/>
    </source>
</evidence>
<evidence type="ECO:0000256" key="2">
    <source>
        <dbReference type="ARBA" id="ARBA00022692"/>
    </source>
</evidence>
<feature type="transmembrane region" description="Helical" evidence="5">
    <location>
        <begin position="69"/>
        <end position="89"/>
    </location>
</feature>
<feature type="transmembrane region" description="Helical" evidence="5">
    <location>
        <begin position="171"/>
        <end position="190"/>
    </location>
</feature>
<dbReference type="GO" id="GO:0016887">
    <property type="term" value="F:ATP hydrolysis activity"/>
    <property type="evidence" value="ECO:0007669"/>
    <property type="project" value="InterPro"/>
</dbReference>
<reference evidence="8 9" key="1">
    <citation type="submission" date="2020-11" db="EMBL/GenBank/DDBJ databases">
        <title>Arthrobacter antarcticus sp. nov., isolated from Antarctic Soil.</title>
        <authorList>
            <person name="Li J."/>
        </authorList>
    </citation>
    <scope>NUCLEOTIDE SEQUENCE [LARGE SCALE GENOMIC DNA]</scope>
    <source>
        <strain evidence="8 9">Z1-20</strain>
    </source>
</reference>
<accession>A0A931CUS9</accession>
<dbReference type="Gene3D" id="3.40.50.300">
    <property type="entry name" value="P-loop containing nucleotide triphosphate hydrolases"/>
    <property type="match status" value="1"/>
</dbReference>
<keyword evidence="8" id="KW-0067">ATP-binding</keyword>
<feature type="transmembrane region" description="Helical" evidence="5">
    <location>
        <begin position="29"/>
        <end position="49"/>
    </location>
</feature>
<protein>
    <submittedName>
        <fullName evidence="8">ABC transporter ATP-binding protein</fullName>
    </submittedName>
</protein>
<dbReference type="AlphaFoldDB" id="A0A931CUS9"/>
<dbReference type="GO" id="GO:0015421">
    <property type="term" value="F:ABC-type oligopeptide transporter activity"/>
    <property type="evidence" value="ECO:0007669"/>
    <property type="project" value="TreeGrafter"/>
</dbReference>
<comment type="subcellular location">
    <subcellularLocation>
        <location evidence="1">Cell membrane</location>
        <topology evidence="1">Multi-pass membrane protein</topology>
    </subcellularLocation>
</comment>
<dbReference type="PROSITE" id="PS50929">
    <property type="entry name" value="ABC_TM1F"/>
    <property type="match status" value="1"/>
</dbReference>
<evidence type="ECO:0000259" key="6">
    <source>
        <dbReference type="PROSITE" id="PS50893"/>
    </source>
</evidence>
<dbReference type="PANTHER" id="PTHR43394">
    <property type="entry name" value="ATP-DEPENDENT PERMEASE MDL1, MITOCHONDRIAL"/>
    <property type="match status" value="1"/>
</dbReference>
<dbReference type="InterPro" id="IPR017871">
    <property type="entry name" value="ABC_transporter-like_CS"/>
</dbReference>
<dbReference type="InterPro" id="IPR003439">
    <property type="entry name" value="ABC_transporter-like_ATP-bd"/>
</dbReference>
<dbReference type="InterPro" id="IPR011527">
    <property type="entry name" value="ABC1_TM_dom"/>
</dbReference>
<feature type="domain" description="ABC transporter" evidence="6">
    <location>
        <begin position="326"/>
        <end position="570"/>
    </location>
</feature>
<dbReference type="Pfam" id="PF00005">
    <property type="entry name" value="ABC_tran"/>
    <property type="match status" value="1"/>
</dbReference>
<keyword evidence="4 5" id="KW-0472">Membrane</keyword>
<dbReference type="CDD" id="cd07346">
    <property type="entry name" value="ABC_6TM_exporters"/>
    <property type="match status" value="1"/>
</dbReference>
<keyword evidence="8" id="KW-0547">Nucleotide-binding</keyword>
<evidence type="ECO:0000256" key="5">
    <source>
        <dbReference type="SAM" id="Phobius"/>
    </source>
</evidence>
<keyword evidence="9" id="KW-1185">Reference proteome</keyword>
<dbReference type="Proteomes" id="UP000655366">
    <property type="component" value="Unassembled WGS sequence"/>
</dbReference>
<evidence type="ECO:0000256" key="1">
    <source>
        <dbReference type="ARBA" id="ARBA00004651"/>
    </source>
</evidence>
<dbReference type="PANTHER" id="PTHR43394:SF1">
    <property type="entry name" value="ATP-BINDING CASSETTE SUB-FAMILY B MEMBER 10, MITOCHONDRIAL"/>
    <property type="match status" value="1"/>
</dbReference>
<dbReference type="InterPro" id="IPR036640">
    <property type="entry name" value="ABC1_TM_sf"/>
</dbReference>
<name>A0A931CUS9_9MICC</name>
<dbReference type="PROSITE" id="PS50893">
    <property type="entry name" value="ABC_TRANSPORTER_2"/>
    <property type="match status" value="1"/>
</dbReference>
<dbReference type="SUPFAM" id="SSF52540">
    <property type="entry name" value="P-loop containing nucleoside triphosphate hydrolases"/>
    <property type="match status" value="1"/>
</dbReference>
<proteinExistence type="predicted"/>
<gene>
    <name evidence="8" type="ORF">IV500_18395</name>
</gene>